<evidence type="ECO:0000313" key="1">
    <source>
        <dbReference type="EMBL" id="GAA3825895.1"/>
    </source>
</evidence>
<comment type="caution">
    <text evidence="1">The sequence shown here is derived from an EMBL/GenBank/DDBJ whole genome shotgun (WGS) entry which is preliminary data.</text>
</comment>
<organism evidence="1 2">
    <name type="scientific">Sphaerisporangium flaviroseum</name>
    <dbReference type="NCBI Taxonomy" id="509199"/>
    <lineage>
        <taxon>Bacteria</taxon>
        <taxon>Bacillati</taxon>
        <taxon>Actinomycetota</taxon>
        <taxon>Actinomycetes</taxon>
        <taxon>Streptosporangiales</taxon>
        <taxon>Streptosporangiaceae</taxon>
        <taxon>Sphaerisporangium</taxon>
    </lineage>
</organism>
<sequence>MSEHEPYTHLRAAIDGGITCLDVSFYTPVLAVSVFCVDQVRACLDTSSADGQVLISSTGGGPVTERDIALARELAHAGARSLAECERLYAKRRLRPGFAAHEG</sequence>
<dbReference type="RefSeq" id="WP_344945756.1">
    <property type="nucleotide sequence ID" value="NZ_BAAAZR010000020.1"/>
</dbReference>
<protein>
    <submittedName>
        <fullName evidence="1">Uncharacterized protein</fullName>
    </submittedName>
</protein>
<accession>A0ABP7ISC4</accession>
<gene>
    <name evidence="1" type="ORF">GCM10022226_53310</name>
</gene>
<dbReference type="EMBL" id="BAAAZR010000020">
    <property type="protein sequence ID" value="GAA3825895.1"/>
    <property type="molecule type" value="Genomic_DNA"/>
</dbReference>
<proteinExistence type="predicted"/>
<reference evidence="2" key="1">
    <citation type="journal article" date="2019" name="Int. J. Syst. Evol. Microbiol.">
        <title>The Global Catalogue of Microorganisms (GCM) 10K type strain sequencing project: providing services to taxonomists for standard genome sequencing and annotation.</title>
        <authorList>
            <consortium name="The Broad Institute Genomics Platform"/>
            <consortium name="The Broad Institute Genome Sequencing Center for Infectious Disease"/>
            <person name="Wu L."/>
            <person name="Ma J."/>
        </authorList>
    </citation>
    <scope>NUCLEOTIDE SEQUENCE [LARGE SCALE GENOMIC DNA]</scope>
    <source>
        <strain evidence="2">JCM 16908</strain>
    </source>
</reference>
<dbReference type="Proteomes" id="UP001500888">
    <property type="component" value="Unassembled WGS sequence"/>
</dbReference>
<keyword evidence="2" id="KW-1185">Reference proteome</keyword>
<evidence type="ECO:0000313" key="2">
    <source>
        <dbReference type="Proteomes" id="UP001500888"/>
    </source>
</evidence>
<name>A0ABP7ISC4_9ACTN</name>